<gene>
    <name evidence="1" type="ORF">HWN40_00120</name>
</gene>
<evidence type="ECO:0000313" key="1">
    <source>
        <dbReference type="EMBL" id="QLC48793.1"/>
    </source>
</evidence>
<dbReference type="AlphaFoldDB" id="A0A7D5E589"/>
<dbReference type="SUPFAM" id="SSF52096">
    <property type="entry name" value="ClpP/crotonase"/>
    <property type="match status" value="1"/>
</dbReference>
<dbReference type="KEGG" id="mzi:HWN40_00120"/>
<dbReference type="Gene3D" id="3.90.226.10">
    <property type="entry name" value="2-enoyl-CoA Hydratase, Chain A, domain 1"/>
    <property type="match status" value="1"/>
</dbReference>
<dbReference type="Pfam" id="PF01972">
    <property type="entry name" value="SDH_protease"/>
    <property type="match status" value="1"/>
</dbReference>
<sequence length="391" mass="44292">MGLMSEYIKKNKPIEELNSELRELIKKYNQKKDTYMVVHASAISKSDIPDVALNMDDYYAIIDLIRDVESTNLDFYIETPGGSGEAAEEIVRHLRNKFENINFVVSGEAKSAGTIIVLSGNEIYMTETGSLGPIDAQVFIGRYRVSAHDYIEWVNEKWKEAESKGRLNPFDATMIAQISPGELRGVEHSLRFAEEIVGKWLAKYKFSKWNVTETHQRPVTTDMKIKRAKEVASELINHGKWRSHGRSLKINDLEDIGLKINRVDSDLELADIVYRIQTIIRLIFSNSNTYKIFVTQDNILSKNATVASPVMPINEAMPEAVEAKIECEGCKKIHELYINLNGNKEVDQELKSKGLIPFPNNSRLICECGTENDLSGLKNDIESKFGKKIVN</sequence>
<protein>
    <submittedName>
        <fullName evidence="1">Peptidase</fullName>
    </submittedName>
</protein>
<keyword evidence="2" id="KW-1185">Reference proteome</keyword>
<dbReference type="EMBL" id="CP058215">
    <property type="protein sequence ID" value="QLC48793.1"/>
    <property type="molecule type" value="Genomic_DNA"/>
</dbReference>
<dbReference type="GeneID" id="55820033"/>
<name>A0A7D5E589_9EURY</name>
<dbReference type="InterPro" id="IPR002825">
    <property type="entry name" value="Pept_S49_ser-pept_pro"/>
</dbReference>
<dbReference type="InterPro" id="IPR029045">
    <property type="entry name" value="ClpP/crotonase-like_dom_sf"/>
</dbReference>
<organism evidence="1 2">
    <name type="scientific">Methanolobus zinderi</name>
    <dbReference type="NCBI Taxonomy" id="536044"/>
    <lineage>
        <taxon>Archaea</taxon>
        <taxon>Methanobacteriati</taxon>
        <taxon>Methanobacteriota</taxon>
        <taxon>Stenosarchaea group</taxon>
        <taxon>Methanomicrobia</taxon>
        <taxon>Methanosarcinales</taxon>
        <taxon>Methanosarcinaceae</taxon>
        <taxon>Methanolobus</taxon>
    </lineage>
</organism>
<dbReference type="PANTHER" id="PTHR35984:SF1">
    <property type="entry name" value="PERIPLASMIC SERINE PROTEASE"/>
    <property type="match status" value="1"/>
</dbReference>
<dbReference type="Proteomes" id="UP000509594">
    <property type="component" value="Chromosome"/>
</dbReference>
<evidence type="ECO:0000313" key="2">
    <source>
        <dbReference type="Proteomes" id="UP000509594"/>
    </source>
</evidence>
<dbReference type="RefSeq" id="WP_176963856.1">
    <property type="nucleotide sequence ID" value="NZ_CP058215.1"/>
</dbReference>
<accession>A0A7D5E589</accession>
<dbReference type="PANTHER" id="PTHR35984">
    <property type="entry name" value="PERIPLASMIC SERINE PROTEASE"/>
    <property type="match status" value="1"/>
</dbReference>
<dbReference type="OrthoDB" id="379111at2157"/>
<dbReference type="GO" id="GO:0016020">
    <property type="term" value="C:membrane"/>
    <property type="evidence" value="ECO:0007669"/>
    <property type="project" value="InterPro"/>
</dbReference>
<reference evidence="1 2" key="1">
    <citation type="submission" date="2020-06" db="EMBL/GenBank/DDBJ databases">
        <title>Methanolobus halotolerans sp. nov., isolated from a saline lake Tus in Siberia.</title>
        <authorList>
            <person name="Shen Y."/>
            <person name="Chen S.-C."/>
            <person name="Lai M.-C."/>
            <person name="Huang H.-H."/>
            <person name="Chiu H.-H."/>
            <person name="Tang S.-L."/>
            <person name="Rogozin D.Y."/>
            <person name="Degermendzhy A.G."/>
        </authorList>
    </citation>
    <scope>NUCLEOTIDE SEQUENCE [LARGE SCALE GENOMIC DNA]</scope>
    <source>
        <strain evidence="1 2">DSM 21339</strain>
    </source>
</reference>
<proteinExistence type="predicted"/>